<gene>
    <name evidence="11" type="ORF">H6A01_01535</name>
</gene>
<evidence type="ECO:0000256" key="5">
    <source>
        <dbReference type="ARBA" id="ARBA00022989"/>
    </source>
</evidence>
<dbReference type="EMBL" id="JACJLA010000002">
    <property type="protein sequence ID" value="MBM6912011.1"/>
    <property type="molecule type" value="Genomic_DNA"/>
</dbReference>
<evidence type="ECO:0000256" key="9">
    <source>
        <dbReference type="SAM" id="Phobius"/>
    </source>
</evidence>
<organism evidence="11 12">
    <name type="scientific">Veillonella magna</name>
    <dbReference type="NCBI Taxonomy" id="464322"/>
    <lineage>
        <taxon>Bacteria</taxon>
        <taxon>Bacillati</taxon>
        <taxon>Bacillota</taxon>
        <taxon>Negativicutes</taxon>
        <taxon>Veillonellales</taxon>
        <taxon>Veillonellaceae</taxon>
        <taxon>Veillonella</taxon>
    </lineage>
</organism>
<evidence type="ECO:0000256" key="2">
    <source>
        <dbReference type="ARBA" id="ARBA00022475"/>
    </source>
</evidence>
<name>A0ABS2GCX0_9FIRM</name>
<comment type="subcellular location">
    <subcellularLocation>
        <location evidence="1">Membrane</location>
    </subcellularLocation>
</comment>
<dbReference type="InterPro" id="IPR034746">
    <property type="entry name" value="POTRA"/>
</dbReference>
<accession>A0ABS2GCX0</accession>
<evidence type="ECO:0000256" key="7">
    <source>
        <dbReference type="ARBA" id="ARBA00023306"/>
    </source>
</evidence>
<dbReference type="PROSITE" id="PS51779">
    <property type="entry name" value="POTRA"/>
    <property type="match status" value="1"/>
</dbReference>
<evidence type="ECO:0000313" key="12">
    <source>
        <dbReference type="Proteomes" id="UP000707138"/>
    </source>
</evidence>
<evidence type="ECO:0000256" key="6">
    <source>
        <dbReference type="ARBA" id="ARBA00023136"/>
    </source>
</evidence>
<dbReference type="InterPro" id="IPR013685">
    <property type="entry name" value="POTRA_FtsQ_type"/>
</dbReference>
<dbReference type="InterPro" id="IPR050487">
    <property type="entry name" value="FtsQ_DivIB"/>
</dbReference>
<protein>
    <submittedName>
        <fullName evidence="11">FtsQ-type POTRA domain-containing protein</fullName>
    </submittedName>
</protein>
<keyword evidence="6 9" id="KW-0472">Membrane</keyword>
<keyword evidence="4 9" id="KW-0812">Transmembrane</keyword>
<dbReference type="Gene3D" id="3.10.20.310">
    <property type="entry name" value="membrane protein fhac"/>
    <property type="match status" value="1"/>
</dbReference>
<reference evidence="11 12" key="1">
    <citation type="journal article" date="2021" name="Sci. Rep.">
        <title>The distribution of antibiotic resistance genes in chicken gut microbiota commensals.</title>
        <authorList>
            <person name="Juricova H."/>
            <person name="Matiasovicova J."/>
            <person name="Kubasova T."/>
            <person name="Cejkova D."/>
            <person name="Rychlik I."/>
        </authorList>
    </citation>
    <scope>NUCLEOTIDE SEQUENCE [LARGE SCALE GENOMIC DNA]</scope>
    <source>
        <strain evidence="11 12">An537</strain>
    </source>
</reference>
<dbReference type="Proteomes" id="UP000707138">
    <property type="component" value="Unassembled WGS sequence"/>
</dbReference>
<keyword evidence="2" id="KW-1003">Cell membrane</keyword>
<feature type="region of interest" description="Disordered" evidence="8">
    <location>
        <begin position="49"/>
        <end position="110"/>
    </location>
</feature>
<dbReference type="Pfam" id="PF08478">
    <property type="entry name" value="POTRA_1"/>
    <property type="match status" value="1"/>
</dbReference>
<evidence type="ECO:0000313" key="11">
    <source>
        <dbReference type="EMBL" id="MBM6912011.1"/>
    </source>
</evidence>
<keyword evidence="7" id="KW-0131">Cell cycle</keyword>
<evidence type="ECO:0000259" key="10">
    <source>
        <dbReference type="PROSITE" id="PS51779"/>
    </source>
</evidence>
<sequence length="344" mass="37393">MREYKGGNSQGERQSERPWQAVAAPVVSFAEELRRRGVIVAGVNDDTTLSSSGSVAMTEDDGHYRNGEFPENASDLDNTQTEANQDNRRRKMTTDGQRSMRGSGGTQFRKGPHRWQRKAIISTILVIVVLALLYVLPIPLGTIQVVGSDKVTVQDVMAAGDIRSPVNLLQINTGRLEDRLANDLRVEVAKVNYVFPLTLQVNITDRKALAVVTTKFGFASIDKNGQVIAMGPAIEDTAVPIISGVKLGNILLGDKLDNKAIHDALVYLNALTPDGLKSIAEVNVGDENQLTAYTVDGLPLRLGDGSELVKKAQLSEEMIKDVKTRGVAAQYLDVNVTSPFIKVQ</sequence>
<dbReference type="PANTHER" id="PTHR37820:SF1">
    <property type="entry name" value="CELL DIVISION PROTEIN FTSQ"/>
    <property type="match status" value="1"/>
</dbReference>
<proteinExistence type="predicted"/>
<dbReference type="RefSeq" id="WP_205087308.1">
    <property type="nucleotide sequence ID" value="NZ_JACJLA010000002.1"/>
</dbReference>
<keyword evidence="12" id="KW-1185">Reference proteome</keyword>
<dbReference type="Pfam" id="PF03799">
    <property type="entry name" value="FtsQ_DivIB_C"/>
    <property type="match status" value="1"/>
</dbReference>
<feature type="compositionally biased region" description="Polar residues" evidence="8">
    <location>
        <begin position="75"/>
        <end position="84"/>
    </location>
</feature>
<feature type="domain" description="POTRA" evidence="10">
    <location>
        <begin position="138"/>
        <end position="206"/>
    </location>
</feature>
<keyword evidence="3" id="KW-0132">Cell division</keyword>
<comment type="caution">
    <text evidence="11">The sequence shown here is derived from an EMBL/GenBank/DDBJ whole genome shotgun (WGS) entry which is preliminary data.</text>
</comment>
<keyword evidence="5 9" id="KW-1133">Transmembrane helix</keyword>
<feature type="region of interest" description="Disordered" evidence="8">
    <location>
        <begin position="1"/>
        <end position="21"/>
    </location>
</feature>
<evidence type="ECO:0000256" key="8">
    <source>
        <dbReference type="SAM" id="MobiDB-lite"/>
    </source>
</evidence>
<dbReference type="InterPro" id="IPR005548">
    <property type="entry name" value="Cell_div_FtsQ/DivIB_C"/>
</dbReference>
<feature type="transmembrane region" description="Helical" evidence="9">
    <location>
        <begin position="119"/>
        <end position="140"/>
    </location>
</feature>
<evidence type="ECO:0000256" key="4">
    <source>
        <dbReference type="ARBA" id="ARBA00022692"/>
    </source>
</evidence>
<evidence type="ECO:0000256" key="3">
    <source>
        <dbReference type="ARBA" id="ARBA00022618"/>
    </source>
</evidence>
<evidence type="ECO:0000256" key="1">
    <source>
        <dbReference type="ARBA" id="ARBA00004370"/>
    </source>
</evidence>
<dbReference type="PANTHER" id="PTHR37820">
    <property type="entry name" value="CELL DIVISION PROTEIN DIVIB"/>
    <property type="match status" value="1"/>
</dbReference>